<keyword evidence="3" id="KW-0804">Transcription</keyword>
<dbReference type="PROSITE" id="PS50987">
    <property type="entry name" value="HTH_ARSR_2"/>
    <property type="match status" value="1"/>
</dbReference>
<accession>A0A7V2SVZ7</accession>
<dbReference type="InterPro" id="IPR036388">
    <property type="entry name" value="WH-like_DNA-bd_sf"/>
</dbReference>
<dbReference type="Gene3D" id="1.10.10.10">
    <property type="entry name" value="Winged helix-like DNA-binding domain superfamily/Winged helix DNA-binding domain"/>
    <property type="match status" value="1"/>
</dbReference>
<dbReference type="GO" id="GO:0003700">
    <property type="term" value="F:DNA-binding transcription factor activity"/>
    <property type="evidence" value="ECO:0007669"/>
    <property type="project" value="InterPro"/>
</dbReference>
<evidence type="ECO:0000256" key="1">
    <source>
        <dbReference type="ARBA" id="ARBA00023015"/>
    </source>
</evidence>
<dbReference type="NCBIfam" id="NF033788">
    <property type="entry name" value="HTH_metalloreg"/>
    <property type="match status" value="1"/>
</dbReference>
<evidence type="ECO:0000259" key="4">
    <source>
        <dbReference type="PROSITE" id="PS50987"/>
    </source>
</evidence>
<feature type="domain" description="HTH arsR-type" evidence="4">
    <location>
        <begin position="5"/>
        <end position="102"/>
    </location>
</feature>
<name>A0A7V2SVZ7_9BACT</name>
<dbReference type="CDD" id="cd00090">
    <property type="entry name" value="HTH_ARSR"/>
    <property type="match status" value="1"/>
</dbReference>
<comment type="caution">
    <text evidence="5">The sequence shown here is derived from an EMBL/GenBank/DDBJ whole genome shotgun (WGS) entry which is preliminary data.</text>
</comment>
<keyword evidence="1" id="KW-0805">Transcription regulation</keyword>
<dbReference type="AlphaFoldDB" id="A0A7V2SVZ7"/>
<evidence type="ECO:0000313" key="5">
    <source>
        <dbReference type="EMBL" id="HFC46801.1"/>
    </source>
</evidence>
<gene>
    <name evidence="5" type="ORF">ENJ63_02850</name>
</gene>
<dbReference type="Pfam" id="PF01022">
    <property type="entry name" value="HTH_5"/>
    <property type="match status" value="1"/>
</dbReference>
<reference evidence="5" key="1">
    <citation type="journal article" date="2020" name="mSystems">
        <title>Genome- and Community-Level Interaction Insights into Carbon Utilization and Element Cycling Functions of Hydrothermarchaeota in Hydrothermal Sediment.</title>
        <authorList>
            <person name="Zhou Z."/>
            <person name="Liu Y."/>
            <person name="Xu W."/>
            <person name="Pan J."/>
            <person name="Luo Z.H."/>
            <person name="Li M."/>
        </authorList>
    </citation>
    <scope>NUCLEOTIDE SEQUENCE [LARGE SCALE GENOMIC DNA]</scope>
    <source>
        <strain evidence="5">HyVt-503</strain>
    </source>
</reference>
<dbReference type="SMART" id="SM00418">
    <property type="entry name" value="HTH_ARSR"/>
    <property type="match status" value="1"/>
</dbReference>
<protein>
    <submittedName>
        <fullName evidence="5">ArsR family transcriptional regulator</fullName>
    </submittedName>
</protein>
<dbReference type="InterPro" id="IPR051011">
    <property type="entry name" value="Metal_resp_trans_reg"/>
</dbReference>
<evidence type="ECO:0000256" key="3">
    <source>
        <dbReference type="ARBA" id="ARBA00023163"/>
    </source>
</evidence>
<dbReference type="GO" id="GO:0003677">
    <property type="term" value="F:DNA binding"/>
    <property type="evidence" value="ECO:0007669"/>
    <property type="project" value="UniProtKB-KW"/>
</dbReference>
<proteinExistence type="predicted"/>
<keyword evidence="2" id="KW-0238">DNA-binding</keyword>
<dbReference type="SUPFAM" id="SSF46785">
    <property type="entry name" value="Winged helix' DNA-binding domain"/>
    <property type="match status" value="1"/>
</dbReference>
<dbReference type="InterPro" id="IPR036390">
    <property type="entry name" value="WH_DNA-bd_sf"/>
</dbReference>
<organism evidence="5">
    <name type="scientific">Dissulfuribacter thermophilus</name>
    <dbReference type="NCBI Taxonomy" id="1156395"/>
    <lineage>
        <taxon>Bacteria</taxon>
        <taxon>Pseudomonadati</taxon>
        <taxon>Thermodesulfobacteriota</taxon>
        <taxon>Dissulfuribacteria</taxon>
        <taxon>Dissulfuribacterales</taxon>
        <taxon>Dissulfuribacteraceae</taxon>
        <taxon>Dissulfuribacter</taxon>
    </lineage>
</organism>
<dbReference type="PANTHER" id="PTHR43132">
    <property type="entry name" value="ARSENICAL RESISTANCE OPERON REPRESSOR ARSR-RELATED"/>
    <property type="match status" value="1"/>
</dbReference>
<dbReference type="Proteomes" id="UP000885797">
    <property type="component" value="Unassembled WGS sequence"/>
</dbReference>
<dbReference type="InterPro" id="IPR001845">
    <property type="entry name" value="HTH_ArsR_DNA-bd_dom"/>
</dbReference>
<dbReference type="PRINTS" id="PR00778">
    <property type="entry name" value="HTHARSR"/>
</dbReference>
<dbReference type="InterPro" id="IPR011991">
    <property type="entry name" value="ArsR-like_HTH"/>
</dbReference>
<dbReference type="PANTHER" id="PTHR43132:SF8">
    <property type="entry name" value="HTH-TYPE TRANSCRIPTIONAL REGULATOR KMTR"/>
    <property type="match status" value="1"/>
</dbReference>
<dbReference type="EMBL" id="DRND01000227">
    <property type="protein sequence ID" value="HFC46801.1"/>
    <property type="molecule type" value="Genomic_DNA"/>
</dbReference>
<sequence length="129" mass="14711">MTIDFDPRVFDEHAEVCKVLANPKRLMILYLLSRKEMTVGEIANTLGVPMANASQHLAKLRNKGLVKKKKMGQTVVYSISDSRIPKACDLIRATLLERLRSQARLIKSIEGLEPMETKKMSFRKKVARR</sequence>
<evidence type="ECO:0000256" key="2">
    <source>
        <dbReference type="ARBA" id="ARBA00023125"/>
    </source>
</evidence>